<sequence>MSRPALAHLQIGDLIGQAGGDPWAIDDSLQAGSPTQINFLAKAFHSAAGSATAAEEAFQTAQEHFTQYNRENGEQPINDGAEVQRVKDGLHATNAQLGQIAADLGVIAATLAQARAASQANITALNANLIVLDARIGQYLELESQGHDYATEIAQCRRLAQDDTATALHNGTVIRTTYAKTLQQGLTNLREKGGYDAADALDGFDADAPAPPPGPVPEDPKQFHDFWNSLTPGQKEWLYNSDNNIGNHPGMPCDPPDGLGYDHYNRRHLAEELERAQSAAAQAQALGNQHPDWAAGENIPRPNKPGAIFDDRVAYENWQRQFDAARDGSKYLPDLKAVDSAVRASPDRKLMLLDTESGTQARAAIAVGDPDKATHVSVTAPGLNTTVHGSIGGMTEEATNLRREALRQLRFEPGHEGDTVSAIAWIGYDPPQVPGFDEKTASLSGIWGVTHDDLARAGAHDLARFYDGIQASHLGGPAHLTAIGHSYGSLTTGLALQEPGDHGVSRALFYGSPGIAASTPEQLQLPSGQVYAMQTPDDPIQWVYDARAVGQGIPILGSYLNNEFGDFGSNPATNPEFTRLETGATTVPDGRGGTITLQEAHGHSDYPRFPDGGGLRTTNYNIAAVLADLGDKAVRGD</sequence>
<gene>
    <name evidence="3" type="ORF">AWC02_03460</name>
</gene>
<dbReference type="Pfam" id="PF06259">
    <property type="entry name" value="Abhydrolase_8"/>
    <property type="match status" value="1"/>
</dbReference>
<protein>
    <recommendedName>
        <fullName evidence="5">Alpha/beta hydrolase</fullName>
    </recommendedName>
</protein>
<reference evidence="3 4" key="1">
    <citation type="submission" date="2016-01" db="EMBL/GenBank/DDBJ databases">
        <title>The new phylogeny of the genus Mycobacterium.</title>
        <authorList>
            <person name="Tarcisio F."/>
            <person name="Conor M."/>
            <person name="Antonella G."/>
            <person name="Elisabetta G."/>
            <person name="Giulia F.S."/>
            <person name="Sara T."/>
            <person name="Anna F."/>
            <person name="Clotilde B."/>
            <person name="Roberto B."/>
            <person name="Veronica D.S."/>
            <person name="Fabio R."/>
            <person name="Monica P."/>
            <person name="Olivier J."/>
            <person name="Enrico T."/>
            <person name="Nicola S."/>
        </authorList>
    </citation>
    <scope>NUCLEOTIDE SEQUENCE [LARGE SCALE GENOMIC DNA]</scope>
    <source>
        <strain evidence="3 4">ATCC 27353</strain>
    </source>
</reference>
<dbReference type="InterPro" id="IPR010427">
    <property type="entry name" value="DUF1023"/>
</dbReference>
<dbReference type="Proteomes" id="UP000193465">
    <property type="component" value="Unassembled WGS sequence"/>
</dbReference>
<feature type="domain" description="Predicted hydrolase N-terminal" evidence="2">
    <location>
        <begin position="5"/>
        <end position="190"/>
    </location>
</feature>
<dbReference type="Pfam" id="PF22905">
    <property type="entry name" value="Hydro_N_hd"/>
    <property type="match status" value="1"/>
</dbReference>
<evidence type="ECO:0000313" key="4">
    <source>
        <dbReference type="Proteomes" id="UP000193465"/>
    </source>
</evidence>
<evidence type="ECO:0000313" key="3">
    <source>
        <dbReference type="EMBL" id="ORV51001.1"/>
    </source>
</evidence>
<keyword evidence="4" id="KW-1185">Reference proteome</keyword>
<evidence type="ECO:0000259" key="1">
    <source>
        <dbReference type="Pfam" id="PF06259"/>
    </source>
</evidence>
<evidence type="ECO:0008006" key="5">
    <source>
        <dbReference type="Google" id="ProtNLM"/>
    </source>
</evidence>
<dbReference type="AlphaFoldDB" id="A0A1X1U2E4"/>
<evidence type="ECO:0000259" key="2">
    <source>
        <dbReference type="Pfam" id="PF22905"/>
    </source>
</evidence>
<dbReference type="SUPFAM" id="SSF53474">
    <property type="entry name" value="alpha/beta-Hydrolases"/>
    <property type="match status" value="1"/>
</dbReference>
<dbReference type="STRING" id="188915.AWC02_03460"/>
<feature type="domain" description="DUF1023" evidence="1">
    <location>
        <begin position="360"/>
        <end position="543"/>
    </location>
</feature>
<accession>A0A1X1U2E4</accession>
<dbReference type="RefSeq" id="WP_085127107.1">
    <property type="nucleotide sequence ID" value="NZ_LQOT01000014.1"/>
</dbReference>
<proteinExistence type="predicted"/>
<comment type="caution">
    <text evidence="3">The sequence shown here is derived from an EMBL/GenBank/DDBJ whole genome shotgun (WGS) entry which is preliminary data.</text>
</comment>
<dbReference type="InterPro" id="IPR029058">
    <property type="entry name" value="AB_hydrolase_fold"/>
</dbReference>
<dbReference type="EMBL" id="LQOT01000014">
    <property type="protein sequence ID" value="ORV51001.1"/>
    <property type="molecule type" value="Genomic_DNA"/>
</dbReference>
<organism evidence="3 4">
    <name type="scientific">Mycolicibacter engbaekii</name>
    <dbReference type="NCBI Taxonomy" id="188915"/>
    <lineage>
        <taxon>Bacteria</taxon>
        <taxon>Bacillati</taxon>
        <taxon>Actinomycetota</taxon>
        <taxon>Actinomycetes</taxon>
        <taxon>Mycobacteriales</taxon>
        <taxon>Mycobacteriaceae</taxon>
        <taxon>Mycolicibacter</taxon>
    </lineage>
</organism>
<dbReference type="InterPro" id="IPR054469">
    <property type="entry name" value="Pred_hydrolase_N"/>
</dbReference>
<name>A0A1X1U2E4_9MYCO</name>